<evidence type="ECO:0000256" key="1">
    <source>
        <dbReference type="SAM" id="MobiDB-lite"/>
    </source>
</evidence>
<name>A0A6V8HBF4_TALPI</name>
<keyword evidence="3" id="KW-1185">Reference proteome</keyword>
<evidence type="ECO:0000313" key="3">
    <source>
        <dbReference type="Proteomes" id="UP000053095"/>
    </source>
</evidence>
<gene>
    <name evidence="2" type="ORF">TCE0_024f07667</name>
</gene>
<feature type="region of interest" description="Disordered" evidence="1">
    <location>
        <begin position="292"/>
        <end position="315"/>
    </location>
</feature>
<accession>A0A6V8HBF4</accession>
<protein>
    <submittedName>
        <fullName evidence="2">Uncharacterized protein</fullName>
    </submittedName>
</protein>
<sequence length="396" mass="44973">MHGSPPLGVFVKSGRLDWAKSFDEDLPRPQAVWDDESPDEDWYLDGKGQPITNPHRLSVALKNNDKDGRPTLPTIQGNMRYGHFSAYKMKVQVKKLGESIGNQGYNTEYDTFLAWLGPAILYMLQERPEYISTTIIYIPIAKVPLDSREEFEYQMWHREAAKEYVSETKKDMKIAAPNASVYKRSKDKRDFAASTIPLRKLAMANFATKLARLNTIMEAIGDDTHVATLRLWRAKGMDATMIQQITRDKGERLAATGLGHLFTSYLPGDTRVSNWHYAGVDVQMTIRQATRASQEKPADQHGLNKIGPGFSDDDSGLELEGDSQDAWWEGYIDSTTQIQGGSWVHIGRSIHIAYLQFPQKVIDTMKGYTEAMEKQQLPHSKEWTGHDLNNELFMRI</sequence>
<reference evidence="3" key="1">
    <citation type="journal article" date="2015" name="Genome Announc.">
        <title>Draft genome sequence of Talaromyces cellulolyticus strain Y-94, a source of lignocellulosic biomass-degrading enzymes.</title>
        <authorList>
            <person name="Fujii T."/>
            <person name="Koike H."/>
            <person name="Sawayama S."/>
            <person name="Yano S."/>
            <person name="Inoue H."/>
        </authorList>
    </citation>
    <scope>NUCLEOTIDE SEQUENCE [LARGE SCALE GENOMIC DNA]</scope>
    <source>
        <strain evidence="3">Y-94</strain>
    </source>
</reference>
<evidence type="ECO:0000313" key="2">
    <source>
        <dbReference type="EMBL" id="GAM37609.1"/>
    </source>
</evidence>
<dbReference type="AlphaFoldDB" id="A0A6V8HBF4"/>
<organism evidence="2 3">
    <name type="scientific">Talaromyces pinophilus</name>
    <name type="common">Penicillium pinophilum</name>
    <dbReference type="NCBI Taxonomy" id="128442"/>
    <lineage>
        <taxon>Eukaryota</taxon>
        <taxon>Fungi</taxon>
        <taxon>Dikarya</taxon>
        <taxon>Ascomycota</taxon>
        <taxon>Pezizomycotina</taxon>
        <taxon>Eurotiomycetes</taxon>
        <taxon>Eurotiomycetidae</taxon>
        <taxon>Eurotiales</taxon>
        <taxon>Trichocomaceae</taxon>
        <taxon>Talaromyces</taxon>
        <taxon>Talaromyces sect. Talaromyces</taxon>
    </lineage>
</organism>
<dbReference type="EMBL" id="DF933820">
    <property type="protein sequence ID" value="GAM37609.1"/>
    <property type="molecule type" value="Genomic_DNA"/>
</dbReference>
<proteinExistence type="predicted"/>
<dbReference type="Proteomes" id="UP000053095">
    <property type="component" value="Unassembled WGS sequence"/>
</dbReference>
<comment type="caution">
    <text evidence="2">The sequence shown here is derived from an EMBL/GenBank/DDBJ whole genome shotgun (WGS) entry which is preliminary data.</text>
</comment>